<reference evidence="1 2" key="1">
    <citation type="submission" date="2023-05" db="EMBL/GenBank/DDBJ databases">
        <title>Pseudodonghicola sp. nov.</title>
        <authorList>
            <person name="Huang J."/>
        </authorList>
    </citation>
    <scope>NUCLEOTIDE SEQUENCE [LARGE SCALE GENOMIC DNA]</scope>
    <source>
        <strain evidence="1 2">IC7</strain>
    </source>
</reference>
<proteinExistence type="predicted"/>
<evidence type="ECO:0000313" key="1">
    <source>
        <dbReference type="EMBL" id="MDK3017604.1"/>
    </source>
</evidence>
<comment type="caution">
    <text evidence="1">The sequence shown here is derived from an EMBL/GenBank/DDBJ whole genome shotgun (WGS) entry which is preliminary data.</text>
</comment>
<gene>
    <name evidence="1" type="ORF">QO033_07935</name>
</gene>
<dbReference type="EMBL" id="JASNJD010000004">
    <property type="protein sequence ID" value="MDK3017604.1"/>
    <property type="molecule type" value="Genomic_DNA"/>
</dbReference>
<keyword evidence="2" id="KW-1185">Reference proteome</keyword>
<dbReference type="RefSeq" id="WP_284480416.1">
    <property type="nucleotide sequence ID" value="NZ_JASNJD010000004.1"/>
</dbReference>
<accession>A0ABT7EZ13</accession>
<organism evidence="1 2">
    <name type="scientific">Pseudodonghicola flavimaris</name>
    <dbReference type="NCBI Taxonomy" id="3050036"/>
    <lineage>
        <taxon>Bacteria</taxon>
        <taxon>Pseudomonadati</taxon>
        <taxon>Pseudomonadota</taxon>
        <taxon>Alphaproteobacteria</taxon>
        <taxon>Rhodobacterales</taxon>
        <taxon>Paracoccaceae</taxon>
        <taxon>Pseudodonghicola</taxon>
    </lineage>
</organism>
<name>A0ABT7EZ13_9RHOB</name>
<protein>
    <submittedName>
        <fullName evidence="1">Uncharacterized protein</fullName>
    </submittedName>
</protein>
<dbReference type="Proteomes" id="UP001243757">
    <property type="component" value="Unassembled WGS sequence"/>
</dbReference>
<sequence length="92" mass="10472">MQDEPKNVLADARHIVRNPEDHIDQPELFTAAWAALKAGRGQGFDPARLRPMHIVVRPEPAPEPTDQTLERTRAKIRAMIEAKGYRPRRRAA</sequence>
<evidence type="ECO:0000313" key="2">
    <source>
        <dbReference type="Proteomes" id="UP001243757"/>
    </source>
</evidence>